<evidence type="ECO:0000313" key="1">
    <source>
        <dbReference type="EMBL" id="PPI14309.1"/>
    </source>
</evidence>
<name>A0A2S5Y5Q4_9MICO</name>
<dbReference type="AlphaFoldDB" id="A0A2S5Y5Q4"/>
<dbReference type="KEGG" id="rtc:APU90_09955"/>
<sequence length="97" mass="11678">MRDSLFWPEDFVKIFFYTPTYTFFYYFIEYFCWNGTTPALQVADYGLQANLILAMFYKFFCERDCFRGYSSFEVGNKLQQLCVVGVYGVVIHFFPFF</sequence>
<dbReference type="Proteomes" id="UP000237966">
    <property type="component" value="Unassembled WGS sequence"/>
</dbReference>
<organism evidence="1 2">
    <name type="scientific">Rathayibacter toxicus</name>
    <dbReference type="NCBI Taxonomy" id="145458"/>
    <lineage>
        <taxon>Bacteria</taxon>
        <taxon>Bacillati</taxon>
        <taxon>Actinomycetota</taxon>
        <taxon>Actinomycetes</taxon>
        <taxon>Micrococcales</taxon>
        <taxon>Microbacteriaceae</taxon>
        <taxon>Rathayibacter</taxon>
    </lineage>
</organism>
<reference evidence="1 2" key="1">
    <citation type="submission" date="2018-02" db="EMBL/GenBank/DDBJ databases">
        <title>Bacteriophage NCPPB3778 and a type I-E CRISPR drive the evolution of the US Biological Select Agent, Rathayibacter toxicus.</title>
        <authorList>
            <person name="Davis E.W.II."/>
            <person name="Tabima J.F."/>
            <person name="Weisberg A.J."/>
            <person name="Lopes L.D."/>
            <person name="Wiseman M.S."/>
            <person name="Wiseman M.S."/>
            <person name="Pupko T."/>
            <person name="Belcher M.S."/>
            <person name="Sechler A.J."/>
            <person name="Tancos M.A."/>
            <person name="Schroeder B.K."/>
            <person name="Murray T.D."/>
            <person name="Luster D.G."/>
            <person name="Schneider W.L."/>
            <person name="Rogers E."/>
            <person name="Andreote F.D."/>
            <person name="Grunwald N.J."/>
            <person name="Putnam M.L."/>
            <person name="Chang J.H."/>
        </authorList>
    </citation>
    <scope>NUCLEOTIDE SEQUENCE [LARGE SCALE GENOMIC DNA]</scope>
    <source>
        <strain evidence="1 2">FH99</strain>
    </source>
</reference>
<dbReference type="EMBL" id="PSWU01000012">
    <property type="protein sequence ID" value="PPI14309.1"/>
    <property type="molecule type" value="Genomic_DNA"/>
</dbReference>
<protein>
    <submittedName>
        <fullName evidence="1">Uncharacterized protein</fullName>
    </submittedName>
</protein>
<comment type="caution">
    <text evidence="1">The sequence shown here is derived from an EMBL/GenBank/DDBJ whole genome shotgun (WGS) entry which is preliminary data.</text>
</comment>
<proteinExistence type="predicted"/>
<gene>
    <name evidence="1" type="ORF">C5C51_06925</name>
</gene>
<accession>A0A2S5Y5Q4</accession>
<evidence type="ECO:0000313" key="2">
    <source>
        <dbReference type="Proteomes" id="UP000237966"/>
    </source>
</evidence>